<dbReference type="AlphaFoldDB" id="A0A8S9PT10"/>
<proteinExistence type="predicted"/>
<dbReference type="Proteomes" id="UP000712600">
    <property type="component" value="Unassembled WGS sequence"/>
</dbReference>
<accession>A0A8S9PT10</accession>
<evidence type="ECO:0000313" key="1">
    <source>
        <dbReference type="EMBL" id="KAF3527003.1"/>
    </source>
</evidence>
<dbReference type="EMBL" id="QGKX02001347">
    <property type="protein sequence ID" value="KAF3527003.1"/>
    <property type="molecule type" value="Genomic_DNA"/>
</dbReference>
<organism evidence="1 2">
    <name type="scientific">Brassica cretica</name>
    <name type="common">Mustard</name>
    <dbReference type="NCBI Taxonomy" id="69181"/>
    <lineage>
        <taxon>Eukaryota</taxon>
        <taxon>Viridiplantae</taxon>
        <taxon>Streptophyta</taxon>
        <taxon>Embryophyta</taxon>
        <taxon>Tracheophyta</taxon>
        <taxon>Spermatophyta</taxon>
        <taxon>Magnoliopsida</taxon>
        <taxon>eudicotyledons</taxon>
        <taxon>Gunneridae</taxon>
        <taxon>Pentapetalae</taxon>
        <taxon>rosids</taxon>
        <taxon>malvids</taxon>
        <taxon>Brassicales</taxon>
        <taxon>Brassicaceae</taxon>
        <taxon>Brassiceae</taxon>
        <taxon>Brassica</taxon>
    </lineage>
</organism>
<name>A0A8S9PT10_BRACR</name>
<sequence length="74" mass="7798">MILFRRSGNGSQASALHHSLCPFSSSPMVLSGGVVGTETGSMRWMGDGSTLSMEIVIGWENGEDGRLAVPFSPI</sequence>
<gene>
    <name evidence="1" type="ORF">F2Q69_00047884</name>
</gene>
<reference evidence="1" key="1">
    <citation type="submission" date="2019-12" db="EMBL/GenBank/DDBJ databases">
        <title>Genome sequencing and annotation of Brassica cretica.</title>
        <authorList>
            <person name="Studholme D.J."/>
            <person name="Sarris P."/>
        </authorList>
    </citation>
    <scope>NUCLEOTIDE SEQUENCE</scope>
    <source>
        <strain evidence="1">PFS-109/04</strain>
        <tissue evidence="1">Leaf</tissue>
    </source>
</reference>
<comment type="caution">
    <text evidence="1">The sequence shown here is derived from an EMBL/GenBank/DDBJ whole genome shotgun (WGS) entry which is preliminary data.</text>
</comment>
<evidence type="ECO:0000313" key="2">
    <source>
        <dbReference type="Proteomes" id="UP000712600"/>
    </source>
</evidence>
<protein>
    <submittedName>
        <fullName evidence="1">Uncharacterized protein</fullName>
    </submittedName>
</protein>